<dbReference type="Proteomes" id="UP000289220">
    <property type="component" value="Unassembled WGS sequence"/>
</dbReference>
<proteinExistence type="predicted"/>
<gene>
    <name evidence="1" type="ORF">BREV_BREV_03580</name>
</gene>
<organism evidence="1 2">
    <name type="scientific">Brevundimonas mediterranea</name>
    <dbReference type="NCBI Taxonomy" id="74329"/>
    <lineage>
        <taxon>Bacteria</taxon>
        <taxon>Pseudomonadati</taxon>
        <taxon>Pseudomonadota</taxon>
        <taxon>Alphaproteobacteria</taxon>
        <taxon>Caulobacterales</taxon>
        <taxon>Caulobacteraceae</taxon>
        <taxon>Brevundimonas</taxon>
    </lineage>
</organism>
<dbReference type="AlphaFoldDB" id="A0A7Z8Y2I5"/>
<sequence length="256" mass="28367">MNIKNLGNGVAVVAIAIAGGLAGGALQQRAHADSTVNATFNTINAKRINLVEDNGKPALVLGSSTTLPNANVFGRPESPRGVPGIIFYNQRGDETGGLIFSASDEGAEAVDGGVHLSFDQVDQNQTIFMNTWRNGDFVRTALRVMDRPTDMDIRQTNRPPEYEAYRERMRAAKTDEERERLQREWNILAGEKRYFAERIFLGSEGDGTSTRTAMLEIKDSRSRPRIRLSVDESDQPRIEVLDENGRVVRSLSDEID</sequence>
<protein>
    <submittedName>
        <fullName evidence="1">Uncharacterized protein</fullName>
    </submittedName>
</protein>
<dbReference type="EMBL" id="UXHF01000186">
    <property type="protein sequence ID" value="VDC49421.1"/>
    <property type="molecule type" value="Genomic_DNA"/>
</dbReference>
<evidence type="ECO:0000313" key="1">
    <source>
        <dbReference type="EMBL" id="VDC49421.1"/>
    </source>
</evidence>
<keyword evidence="2" id="KW-1185">Reference proteome</keyword>
<evidence type="ECO:0000313" key="2">
    <source>
        <dbReference type="Proteomes" id="UP000289220"/>
    </source>
</evidence>
<accession>A0A7Z8Y2I5</accession>
<comment type="caution">
    <text evidence="1">The sequence shown here is derived from an EMBL/GenBank/DDBJ whole genome shotgun (WGS) entry which is preliminary data.</text>
</comment>
<reference evidence="1 2" key="1">
    <citation type="submission" date="2018-11" db="EMBL/GenBank/DDBJ databases">
        <authorList>
            <person name="Peiro R."/>
            <person name="Begona"/>
            <person name="Cbmso G."/>
            <person name="Lopez M."/>
            <person name="Gonzalez S."/>
            <person name="Sacristan E."/>
            <person name="Castillo E."/>
        </authorList>
    </citation>
    <scope>NUCLEOTIDE SEQUENCE [LARGE SCALE GENOMIC DNA]</scope>
    <source>
        <strain evidence="1">Brev_genome</strain>
    </source>
</reference>
<dbReference type="RefSeq" id="WP_154727104.1">
    <property type="nucleotide sequence ID" value="NZ_UXHF01000186.1"/>
</dbReference>
<name>A0A7Z8Y2I5_9CAUL</name>